<evidence type="ECO:0000313" key="19">
    <source>
        <dbReference type="EMBL" id="SFN90579.1"/>
    </source>
</evidence>
<evidence type="ECO:0000256" key="6">
    <source>
        <dbReference type="ARBA" id="ARBA00022839"/>
    </source>
</evidence>
<dbReference type="Pfam" id="PF00580">
    <property type="entry name" value="UvrD-helicase"/>
    <property type="match status" value="1"/>
</dbReference>
<dbReference type="InterPro" id="IPR014016">
    <property type="entry name" value="UvrD-like_ATP-bd"/>
</dbReference>
<dbReference type="NCBIfam" id="TIGR02784">
    <property type="entry name" value="addA_alphas"/>
    <property type="match status" value="1"/>
</dbReference>
<sequence length="1186" mass="130729">MAMQIPQETKDAQARASDPENSAWVSANAGSGKTFVLARRVIRLLLAGTEPSKILCLTFTKAAAAEMSNRVFKLLAGWTELSDDELRAELDELDGKRPTDAQLQRARRLFARALETPGGLKIQTIHAFAERLLHQFPLEANVPAHFEILDDQLAADLQAAALAHVMRAARLQTRPQWSAALTLLVDHMGDMDIQNALISLVYDREGFGRFMEGGESSEAGAGSTGLDAAVANLAQTLGLSGTDSIDALEADIPFGPFFPASYLGELAPLFETGGKRDKAQASLMRGLLAHPPLSEQTRLWLELFRKKDGAAKSLSYTASKKMLEGDLGLVDAIEREQMRLDALFDKRNALITLEVSRALFTLAEGVIGYYQRAKAARGLMDFEDLIMKAAQMLRPVRAAAWVHYKLDQGIDHILVDEAQDTNPYQWEIIQRLGEEFFSGDSAREVNRTVFAVGDEKQSIYSFQGAEPKWFAYMRDFFRTRAKAADKPFHDIKLRLSFRSTPHVLKSVDQVFSSAATYEALSSDKERTDHEPIRGRDPGLVEIWPLHEPIEQEMDEDWAKPLDAQGEADPQVRLAQDIAKTIRHWLESGQHLEGNGRKISAGDVLILVRKRGAFVTAVNRALKEAGLPVAGADRLALLDHIAVQDLLALGDVMLLPEDDLSLAAVLRSPLFGLSDERLFDLAYEPEGRHTSLWDCLRKRADSTTSQDADFVEIFAHLSRWQGQVDFQPPFDFFAQILGPEGKRCAFIERLGPEADEVIDELLSRALDFEKKQTPNLQAFLASMRQGGAEIKRDMGAAEGQIRVMTVHGSKGLEAPIVFLVDGTGKPASASHHPHLVELEAADGGPAMMAWKAPAANQPSPVASSLGKLDAESEEEYLRLLYVGMTRAEDRLYLCGFAGVRGPAENCWYEVARRALSDHLEEVPHPVTGDPIHRWHLEGRFQERPADNPKPLSGGKEAPDLPVWITQPASKPPSPMAFLQPSKAAEKIEGDQGAMQLVASGPSCSLVHDWEPRRRGTVIHALIEHLPQVSESERQKAGLAYLSHVAKDMPLQSRKAILEEVLQLLSRPELVDLFSPQGLAEVSIAGMVGVNGEDHTVSGQIDRLLVGEQTVTIVDYKTNRLVPNSPEEAPLAYRTQMALYAHLLAPLYPGKTVETLLLWTAEPSIMAIPEALRQSALDEIGVNRPIAP</sequence>
<dbReference type="InterPro" id="IPR014151">
    <property type="entry name" value="DNA_helicase_AddA"/>
</dbReference>
<reference evidence="19 20" key="1">
    <citation type="submission" date="2016-10" db="EMBL/GenBank/DDBJ databases">
        <authorList>
            <person name="de Groot N.N."/>
        </authorList>
    </citation>
    <scope>NUCLEOTIDE SEQUENCE [LARGE SCALE GENOMIC DNA]</scope>
    <source>
        <strain evidence="19 20">CGMCC 1.9157</strain>
    </source>
</reference>
<evidence type="ECO:0000256" key="7">
    <source>
        <dbReference type="ARBA" id="ARBA00022840"/>
    </source>
</evidence>
<dbReference type="PROSITE" id="PS51198">
    <property type="entry name" value="UVRD_HELICASE_ATP_BIND"/>
    <property type="match status" value="1"/>
</dbReference>
<dbReference type="SUPFAM" id="SSF52540">
    <property type="entry name" value="P-loop containing nucleoside triphosphate hydrolases"/>
    <property type="match status" value="1"/>
</dbReference>
<keyword evidence="5 15" id="KW-0347">Helicase</keyword>
<dbReference type="Proteomes" id="UP000199236">
    <property type="component" value="Unassembled WGS sequence"/>
</dbReference>
<evidence type="ECO:0000256" key="9">
    <source>
        <dbReference type="ARBA" id="ARBA00023204"/>
    </source>
</evidence>
<dbReference type="PANTHER" id="PTHR11070:SF2">
    <property type="entry name" value="ATP-DEPENDENT DNA HELICASE SRS2"/>
    <property type="match status" value="1"/>
</dbReference>
<dbReference type="InterPro" id="IPR011335">
    <property type="entry name" value="Restrct_endonuc-II-like"/>
</dbReference>
<evidence type="ECO:0000256" key="16">
    <source>
        <dbReference type="SAM" id="MobiDB-lite"/>
    </source>
</evidence>
<protein>
    <recommendedName>
        <fullName evidence="12">DNA 3'-5' helicase</fullName>
        <ecNumber evidence="12">5.6.2.4</ecNumber>
    </recommendedName>
    <alternativeName>
        <fullName evidence="13">DNA 3'-5' helicase II</fullName>
    </alternativeName>
</protein>
<dbReference type="EC" id="5.6.2.4" evidence="12"/>
<dbReference type="InterPro" id="IPR038726">
    <property type="entry name" value="PDDEXK_AddAB-type"/>
</dbReference>
<dbReference type="Pfam" id="PF13361">
    <property type="entry name" value="UvrD_C"/>
    <property type="match status" value="1"/>
</dbReference>
<evidence type="ECO:0000256" key="14">
    <source>
        <dbReference type="ARBA" id="ARBA00048988"/>
    </source>
</evidence>
<organism evidence="19 20">
    <name type="scientific">Cohaesibacter marisflavi</name>
    <dbReference type="NCBI Taxonomy" id="655353"/>
    <lineage>
        <taxon>Bacteria</taxon>
        <taxon>Pseudomonadati</taxon>
        <taxon>Pseudomonadota</taxon>
        <taxon>Alphaproteobacteria</taxon>
        <taxon>Hyphomicrobiales</taxon>
        <taxon>Cohaesibacteraceae</taxon>
    </lineage>
</organism>
<dbReference type="GO" id="GO:0004527">
    <property type="term" value="F:exonuclease activity"/>
    <property type="evidence" value="ECO:0007669"/>
    <property type="project" value="UniProtKB-KW"/>
</dbReference>
<evidence type="ECO:0000256" key="1">
    <source>
        <dbReference type="ARBA" id="ARBA00022722"/>
    </source>
</evidence>
<evidence type="ECO:0000313" key="20">
    <source>
        <dbReference type="Proteomes" id="UP000199236"/>
    </source>
</evidence>
<evidence type="ECO:0000256" key="15">
    <source>
        <dbReference type="PROSITE-ProRule" id="PRU00560"/>
    </source>
</evidence>
<evidence type="ECO:0000256" key="2">
    <source>
        <dbReference type="ARBA" id="ARBA00022741"/>
    </source>
</evidence>
<keyword evidence="10" id="KW-0413">Isomerase</keyword>
<comment type="catalytic activity">
    <reaction evidence="14">
        <text>ATP + H2O = ADP + phosphate + H(+)</text>
        <dbReference type="Rhea" id="RHEA:13065"/>
        <dbReference type="ChEBI" id="CHEBI:15377"/>
        <dbReference type="ChEBI" id="CHEBI:15378"/>
        <dbReference type="ChEBI" id="CHEBI:30616"/>
        <dbReference type="ChEBI" id="CHEBI:43474"/>
        <dbReference type="ChEBI" id="CHEBI:456216"/>
        <dbReference type="EC" id="5.6.2.4"/>
    </reaction>
</comment>
<dbReference type="Gene3D" id="3.40.50.300">
    <property type="entry name" value="P-loop containing nucleotide triphosphate hydrolases"/>
    <property type="match status" value="4"/>
</dbReference>
<evidence type="ECO:0000256" key="10">
    <source>
        <dbReference type="ARBA" id="ARBA00023235"/>
    </source>
</evidence>
<dbReference type="GO" id="GO:0003677">
    <property type="term" value="F:DNA binding"/>
    <property type="evidence" value="ECO:0007669"/>
    <property type="project" value="UniProtKB-KW"/>
</dbReference>
<dbReference type="RefSeq" id="WP_175527928.1">
    <property type="nucleotide sequence ID" value="NZ_FOVR01000002.1"/>
</dbReference>
<evidence type="ECO:0000256" key="11">
    <source>
        <dbReference type="ARBA" id="ARBA00034617"/>
    </source>
</evidence>
<keyword evidence="20" id="KW-1185">Reference proteome</keyword>
<keyword evidence="7 15" id="KW-0067">ATP-binding</keyword>
<evidence type="ECO:0000256" key="8">
    <source>
        <dbReference type="ARBA" id="ARBA00023125"/>
    </source>
</evidence>
<evidence type="ECO:0000259" key="18">
    <source>
        <dbReference type="PROSITE" id="PS51217"/>
    </source>
</evidence>
<keyword evidence="4 15" id="KW-0378">Hydrolase</keyword>
<keyword evidence="2 15" id="KW-0547">Nucleotide-binding</keyword>
<dbReference type="GO" id="GO:0005524">
    <property type="term" value="F:ATP binding"/>
    <property type="evidence" value="ECO:0007669"/>
    <property type="project" value="UniProtKB-UniRule"/>
</dbReference>
<dbReference type="AlphaFoldDB" id="A0A1I5CUC3"/>
<keyword evidence="8" id="KW-0238">DNA-binding</keyword>
<dbReference type="PROSITE" id="PS51217">
    <property type="entry name" value="UVRD_HELICASE_CTER"/>
    <property type="match status" value="1"/>
</dbReference>
<dbReference type="Gene3D" id="1.10.486.10">
    <property type="entry name" value="PCRA, domain 4"/>
    <property type="match status" value="1"/>
</dbReference>
<dbReference type="InterPro" id="IPR011604">
    <property type="entry name" value="PDDEXK-like_dom_sf"/>
</dbReference>
<dbReference type="GO" id="GO:0000725">
    <property type="term" value="P:recombinational repair"/>
    <property type="evidence" value="ECO:0007669"/>
    <property type="project" value="TreeGrafter"/>
</dbReference>
<dbReference type="InterPro" id="IPR014017">
    <property type="entry name" value="DNA_helicase_UvrD-like_C"/>
</dbReference>
<accession>A0A1I5CUC3</accession>
<evidence type="ECO:0000259" key="17">
    <source>
        <dbReference type="PROSITE" id="PS51198"/>
    </source>
</evidence>
<evidence type="ECO:0000256" key="12">
    <source>
        <dbReference type="ARBA" id="ARBA00034808"/>
    </source>
</evidence>
<proteinExistence type="predicted"/>
<dbReference type="PANTHER" id="PTHR11070">
    <property type="entry name" value="UVRD / RECB / PCRA DNA HELICASE FAMILY MEMBER"/>
    <property type="match status" value="1"/>
</dbReference>
<evidence type="ECO:0000256" key="3">
    <source>
        <dbReference type="ARBA" id="ARBA00022763"/>
    </source>
</evidence>
<dbReference type="GO" id="GO:0033202">
    <property type="term" value="C:DNA helicase complex"/>
    <property type="evidence" value="ECO:0007669"/>
    <property type="project" value="TreeGrafter"/>
</dbReference>
<keyword evidence="1" id="KW-0540">Nuclease</keyword>
<dbReference type="InterPro" id="IPR000212">
    <property type="entry name" value="DNA_helicase_UvrD/REP"/>
</dbReference>
<keyword evidence="9" id="KW-0234">DNA repair</keyword>
<feature type="binding site" evidence="15">
    <location>
        <begin position="27"/>
        <end position="34"/>
    </location>
    <ligand>
        <name>ATP</name>
        <dbReference type="ChEBI" id="CHEBI:30616"/>
    </ligand>
</feature>
<dbReference type="EMBL" id="FOVR01000002">
    <property type="protein sequence ID" value="SFN90579.1"/>
    <property type="molecule type" value="Genomic_DNA"/>
</dbReference>
<evidence type="ECO:0000256" key="13">
    <source>
        <dbReference type="ARBA" id="ARBA00034923"/>
    </source>
</evidence>
<dbReference type="GO" id="GO:0005829">
    <property type="term" value="C:cytosol"/>
    <property type="evidence" value="ECO:0007669"/>
    <property type="project" value="TreeGrafter"/>
</dbReference>
<comment type="catalytic activity">
    <reaction evidence="11">
        <text>Couples ATP hydrolysis with the unwinding of duplex DNA by translocating in the 3'-5' direction.</text>
        <dbReference type="EC" id="5.6.2.4"/>
    </reaction>
</comment>
<evidence type="ECO:0000256" key="4">
    <source>
        <dbReference type="ARBA" id="ARBA00022801"/>
    </source>
</evidence>
<dbReference type="Pfam" id="PF12705">
    <property type="entry name" value="PDDEXK_1"/>
    <property type="match status" value="1"/>
</dbReference>
<evidence type="ECO:0000256" key="5">
    <source>
        <dbReference type="ARBA" id="ARBA00022806"/>
    </source>
</evidence>
<name>A0A1I5CUC3_9HYPH</name>
<keyword evidence="6" id="KW-0269">Exonuclease</keyword>
<dbReference type="InterPro" id="IPR027417">
    <property type="entry name" value="P-loop_NTPase"/>
</dbReference>
<gene>
    <name evidence="19" type="ORF">SAMN04488056_102357</name>
</gene>
<feature type="domain" description="UvrD-like helicase C-terminal" evidence="18">
    <location>
        <begin position="530"/>
        <end position="810"/>
    </location>
</feature>
<dbReference type="Gene3D" id="3.90.320.10">
    <property type="match status" value="1"/>
</dbReference>
<dbReference type="GO" id="GO:0043138">
    <property type="term" value="F:3'-5' DNA helicase activity"/>
    <property type="evidence" value="ECO:0007669"/>
    <property type="project" value="UniProtKB-EC"/>
</dbReference>
<keyword evidence="3" id="KW-0227">DNA damage</keyword>
<feature type="domain" description="UvrD-like helicase ATP-binding" evidence="17">
    <location>
        <begin position="6"/>
        <end position="500"/>
    </location>
</feature>
<dbReference type="STRING" id="655353.SAMN04488056_102357"/>
<dbReference type="SUPFAM" id="SSF52980">
    <property type="entry name" value="Restriction endonuclease-like"/>
    <property type="match status" value="1"/>
</dbReference>
<feature type="region of interest" description="Disordered" evidence="16">
    <location>
        <begin position="1"/>
        <end position="23"/>
    </location>
</feature>